<gene>
    <name evidence="1" type="ORF">ER308_04000</name>
</gene>
<dbReference type="OrthoDB" id="7185309at2"/>
<keyword evidence="2" id="KW-1185">Reference proteome</keyword>
<dbReference type="RefSeq" id="WP_131153791.1">
    <property type="nucleotide sequence ID" value="NZ_CP036402.1"/>
</dbReference>
<evidence type="ECO:0000313" key="2">
    <source>
        <dbReference type="Proteomes" id="UP000291469"/>
    </source>
</evidence>
<reference evidence="1 2" key="1">
    <citation type="submission" date="2019-01" db="EMBL/GenBank/DDBJ databases">
        <title>Egibacter rhizosphaerae EGI 80759T.</title>
        <authorList>
            <person name="Chen D.-D."/>
            <person name="Tian Y."/>
            <person name="Jiao J.-Y."/>
            <person name="Zhang X.-T."/>
            <person name="Zhang Y.-G."/>
            <person name="Zhang Y."/>
            <person name="Xiao M."/>
            <person name="Shu W.-S."/>
            <person name="Li W.-J."/>
        </authorList>
    </citation>
    <scope>NUCLEOTIDE SEQUENCE [LARGE SCALE GENOMIC DNA]</scope>
    <source>
        <strain evidence="1 2">EGI 80759</strain>
    </source>
</reference>
<accession>A0A411YC59</accession>
<dbReference type="EMBL" id="CP036402">
    <property type="protein sequence ID" value="QBI18794.1"/>
    <property type="molecule type" value="Genomic_DNA"/>
</dbReference>
<protein>
    <submittedName>
        <fullName evidence="1">Thioredoxin family protein</fullName>
    </submittedName>
</protein>
<dbReference type="AlphaFoldDB" id="A0A411YC59"/>
<proteinExistence type="predicted"/>
<dbReference type="Proteomes" id="UP000291469">
    <property type="component" value="Chromosome"/>
</dbReference>
<sequence>MTTVRLLYFDGCPNWQNAEARLRALQAEAGFELERQRVETAEDAERLGFRGSPTVLVDGVDPFADGTAPIGLACRVYATSDGLHSAPTVEQLRAVLT</sequence>
<dbReference type="KEGG" id="erz:ER308_04000"/>
<organism evidence="1 2">
    <name type="scientific">Egibacter rhizosphaerae</name>
    <dbReference type="NCBI Taxonomy" id="1670831"/>
    <lineage>
        <taxon>Bacteria</taxon>
        <taxon>Bacillati</taxon>
        <taxon>Actinomycetota</taxon>
        <taxon>Nitriliruptoria</taxon>
        <taxon>Egibacterales</taxon>
        <taxon>Egibacteraceae</taxon>
        <taxon>Egibacter</taxon>
    </lineage>
</organism>
<evidence type="ECO:0000313" key="1">
    <source>
        <dbReference type="EMBL" id="QBI18794.1"/>
    </source>
</evidence>
<name>A0A411YC59_9ACTN</name>